<evidence type="ECO:0000313" key="4">
    <source>
        <dbReference type="Proteomes" id="UP001642483"/>
    </source>
</evidence>
<organism evidence="3 4">
    <name type="scientific">Clavelina lepadiformis</name>
    <name type="common">Light-bulb sea squirt</name>
    <name type="synonym">Ascidia lepadiformis</name>
    <dbReference type="NCBI Taxonomy" id="159417"/>
    <lineage>
        <taxon>Eukaryota</taxon>
        <taxon>Metazoa</taxon>
        <taxon>Chordata</taxon>
        <taxon>Tunicata</taxon>
        <taxon>Ascidiacea</taxon>
        <taxon>Aplousobranchia</taxon>
        <taxon>Clavelinidae</taxon>
        <taxon>Clavelina</taxon>
    </lineage>
</organism>
<comment type="caution">
    <text evidence="3">The sequence shown here is derived from an EMBL/GenBank/DDBJ whole genome shotgun (WGS) entry which is preliminary data.</text>
</comment>
<feature type="compositionally biased region" description="Basic and acidic residues" evidence="1">
    <location>
        <begin position="339"/>
        <end position="356"/>
    </location>
</feature>
<feature type="transmembrane region" description="Helical" evidence="2">
    <location>
        <begin position="96"/>
        <end position="118"/>
    </location>
</feature>
<feature type="region of interest" description="Disordered" evidence="1">
    <location>
        <begin position="266"/>
        <end position="409"/>
    </location>
</feature>
<reference evidence="3 4" key="1">
    <citation type="submission" date="2024-02" db="EMBL/GenBank/DDBJ databases">
        <authorList>
            <person name="Daric V."/>
            <person name="Darras S."/>
        </authorList>
    </citation>
    <scope>NUCLEOTIDE SEQUENCE [LARGE SCALE GENOMIC DNA]</scope>
</reference>
<proteinExistence type="predicted"/>
<accession>A0ABP0FP34</accession>
<dbReference type="Proteomes" id="UP001642483">
    <property type="component" value="Unassembled WGS sequence"/>
</dbReference>
<feature type="transmembrane region" description="Helical" evidence="2">
    <location>
        <begin position="138"/>
        <end position="160"/>
    </location>
</feature>
<keyword evidence="2" id="KW-1133">Transmembrane helix</keyword>
<keyword evidence="2" id="KW-0812">Transmembrane</keyword>
<keyword evidence="4" id="KW-1185">Reference proteome</keyword>
<feature type="compositionally biased region" description="Basic and acidic residues" evidence="1">
    <location>
        <begin position="294"/>
        <end position="313"/>
    </location>
</feature>
<keyword evidence="2" id="KW-0472">Membrane</keyword>
<feature type="compositionally biased region" description="Basic and acidic residues" evidence="1">
    <location>
        <begin position="378"/>
        <end position="389"/>
    </location>
</feature>
<dbReference type="EMBL" id="CAWYQH010000079">
    <property type="protein sequence ID" value="CAK8681395.1"/>
    <property type="molecule type" value="Genomic_DNA"/>
</dbReference>
<sequence length="409" mass="45329">MGQLKRVYRQLTQTKRETFFSVLACVAGSVASIILFVAIVSWTQYDASYVTTYGISNQNIHNEILGVAIIFSCFFTICLFAITLPCKDDLADRTFVHLLVGLFGLIAGVLAFAGAAVFLVTNQEPYAQLRRTFGFSIYLAWISGGFNICNGICFWVIAYLSMVKRKVENLDALANAPGTPFGEQNEAIVLTNNDAVTEMENRKTRPEEDIKFKEEIEINKKNLSVTTKNEEVEVLSIQEEETDINLPGNITEKQPDGKMESTVENVKSKDNSIEAEPTIPKLKDKGNVINGQAWDKDENGQTVPKEEDTEAAKTKNTSDIIVTPAADKAKENISQVIKNVRDGDEAHKSVADEDTRGASSETTVDSDVRKRPKTTPGKADKKSRQEQRPKSTTPKYGDPKARVIAFQKK</sequence>
<dbReference type="Gene3D" id="1.20.140.150">
    <property type="match status" value="1"/>
</dbReference>
<feature type="transmembrane region" description="Helical" evidence="2">
    <location>
        <begin position="64"/>
        <end position="84"/>
    </location>
</feature>
<feature type="transmembrane region" description="Helical" evidence="2">
    <location>
        <begin position="20"/>
        <end position="44"/>
    </location>
</feature>
<evidence type="ECO:0000256" key="1">
    <source>
        <dbReference type="SAM" id="MobiDB-lite"/>
    </source>
</evidence>
<name>A0ABP0FP34_CLALP</name>
<protein>
    <submittedName>
        <fullName evidence="3">Uncharacterized protein</fullName>
    </submittedName>
</protein>
<evidence type="ECO:0000256" key="2">
    <source>
        <dbReference type="SAM" id="Phobius"/>
    </source>
</evidence>
<evidence type="ECO:0000313" key="3">
    <source>
        <dbReference type="EMBL" id="CAK8681395.1"/>
    </source>
</evidence>
<gene>
    <name evidence="3" type="ORF">CVLEPA_LOCUS11600</name>
</gene>